<evidence type="ECO:0000313" key="4">
    <source>
        <dbReference type="EMBL" id="ADX67946.1"/>
    </source>
</evidence>
<dbReference type="HOGENOM" id="CLU_108953_0_1_10"/>
<dbReference type="InterPro" id="IPR023620">
    <property type="entry name" value="SmpB"/>
</dbReference>
<dbReference type="Pfam" id="PF01668">
    <property type="entry name" value="SmpB"/>
    <property type="match status" value="1"/>
</dbReference>
<comment type="similarity">
    <text evidence="3">Belongs to the SmpB family.</text>
</comment>
<sequence length="167" mass="19633">MFNFVQSYKFLIGKYSKVSKEISIKNKRARFEYELLEGFDAGIQLFGTEIKSIRLGKASIVDSFCQMKNGELYIINMFIDEYAWGTHYNHLPKRERKLLLQKKELKKLERKTKETGLTIVPTTLYINDKGLAKLRIYLAKGKKLYDKREALKGKDLKRDLERIIKNS</sequence>
<dbReference type="NCBIfam" id="NF003843">
    <property type="entry name" value="PRK05422.1"/>
    <property type="match status" value="1"/>
</dbReference>
<dbReference type="InterPro" id="IPR020081">
    <property type="entry name" value="SsrA-bd_prot_CS"/>
</dbReference>
<gene>
    <name evidence="3" type="primary">smpB</name>
    <name evidence="4" type="ordered locus">Weevi_1242</name>
</gene>
<protein>
    <recommendedName>
        <fullName evidence="3">SsrA-binding protein</fullName>
    </recommendedName>
    <alternativeName>
        <fullName evidence="3">Small protein B</fullName>
    </alternativeName>
</protein>
<dbReference type="AlphaFoldDB" id="F0NXF6"/>
<keyword evidence="1 3" id="KW-0963">Cytoplasm</keyword>
<name>F0NXF6_WEEVC</name>
<dbReference type="NCBIfam" id="TIGR00086">
    <property type="entry name" value="smpB"/>
    <property type="match status" value="1"/>
</dbReference>
<evidence type="ECO:0000256" key="2">
    <source>
        <dbReference type="ARBA" id="ARBA00022884"/>
    </source>
</evidence>
<dbReference type="SUPFAM" id="SSF74982">
    <property type="entry name" value="Small protein B (SmpB)"/>
    <property type="match status" value="1"/>
</dbReference>
<accession>F0NXF6</accession>
<dbReference type="InterPro" id="IPR000037">
    <property type="entry name" value="SsrA-bd_prot"/>
</dbReference>
<proteinExistence type="inferred from homology"/>
<dbReference type="GO" id="GO:0070929">
    <property type="term" value="P:trans-translation"/>
    <property type="evidence" value="ECO:0007669"/>
    <property type="project" value="UniProtKB-UniRule"/>
</dbReference>
<dbReference type="eggNOG" id="COG0691">
    <property type="taxonomic scope" value="Bacteria"/>
</dbReference>
<dbReference type="PROSITE" id="PS01317">
    <property type="entry name" value="SSRP"/>
    <property type="match status" value="1"/>
</dbReference>
<dbReference type="PANTHER" id="PTHR30308:SF2">
    <property type="entry name" value="SSRA-BINDING PROTEIN"/>
    <property type="match status" value="1"/>
</dbReference>
<keyword evidence="2 3" id="KW-0694">RNA-binding</keyword>
<evidence type="ECO:0000313" key="5">
    <source>
        <dbReference type="Proteomes" id="UP000008641"/>
    </source>
</evidence>
<reference evidence="4 5" key="1">
    <citation type="journal article" date="2011" name="Stand. Genomic Sci.">
        <title>Complete genome sequence of Weeksella virosa type strain (9751).</title>
        <authorList>
            <person name="Lang E."/>
            <person name="Teshima H."/>
            <person name="Lucas S."/>
            <person name="Lapidus A."/>
            <person name="Hammon N."/>
            <person name="Deshpande S."/>
            <person name="Nolan M."/>
            <person name="Cheng J.F."/>
            <person name="Pitluck S."/>
            <person name="Liolios K."/>
            <person name="Pagani I."/>
            <person name="Mikhailova N."/>
            <person name="Ivanova N."/>
            <person name="Mavromatis K."/>
            <person name="Pati A."/>
            <person name="Tapia R."/>
            <person name="Han C."/>
            <person name="Goodwin L."/>
            <person name="Chen A."/>
            <person name="Palaniappan K."/>
            <person name="Land M."/>
            <person name="Hauser L."/>
            <person name="Chang Y.J."/>
            <person name="Jeffries C.D."/>
            <person name="Brambilla E.M."/>
            <person name="Kopitz M."/>
            <person name="Rohde M."/>
            <person name="Goker M."/>
            <person name="Tindall B.J."/>
            <person name="Detter J.C."/>
            <person name="Woyke T."/>
            <person name="Bristow J."/>
            <person name="Eisen J.A."/>
            <person name="Markowitz V."/>
            <person name="Hugenholtz P."/>
            <person name="Klenk H.P."/>
            <person name="Kyrpides N.C."/>
        </authorList>
    </citation>
    <scope>NUCLEOTIDE SEQUENCE [LARGE SCALE GENOMIC DNA]</scope>
    <source>
        <strain evidence="5">ATCC 43766 / DSM 16922 / JCM 21250 / NBRC 16016 / NCTC 11634 / CL345/78</strain>
    </source>
</reference>
<evidence type="ECO:0000256" key="1">
    <source>
        <dbReference type="ARBA" id="ARBA00022490"/>
    </source>
</evidence>
<dbReference type="GO" id="GO:0003723">
    <property type="term" value="F:RNA binding"/>
    <property type="evidence" value="ECO:0007669"/>
    <property type="project" value="UniProtKB-UniRule"/>
</dbReference>
<evidence type="ECO:0000256" key="3">
    <source>
        <dbReference type="HAMAP-Rule" id="MF_00023"/>
    </source>
</evidence>
<dbReference type="EMBL" id="CP002455">
    <property type="protein sequence ID" value="ADX67946.1"/>
    <property type="molecule type" value="Genomic_DNA"/>
</dbReference>
<dbReference type="HAMAP" id="MF_00023">
    <property type="entry name" value="SmpB"/>
    <property type="match status" value="1"/>
</dbReference>
<dbReference type="PANTHER" id="PTHR30308">
    <property type="entry name" value="TMRNA-BINDING COMPONENT OF TRANS-TRANSLATION TAGGING COMPLEX"/>
    <property type="match status" value="1"/>
</dbReference>
<reference evidence="5" key="2">
    <citation type="journal article" date="2011" name="Stand. Genomic Sci.">
        <title>Complete genome sequence of Weeksella virosa type strain (9751T).</title>
        <authorList>
            <person name="Lang E."/>
            <person name="Teshima H."/>
            <person name="Lucas S."/>
            <person name="Lapidus A."/>
            <person name="Hammon N."/>
            <person name="Deshpande S."/>
            <person name="Nolan M."/>
            <person name="Cheng J."/>
            <person name="Pitluck S."/>
            <person name="Liolios K."/>
            <person name="Pagani I."/>
            <person name="Mikhailova N."/>
            <person name="Ivanova N."/>
            <person name="Mavromatis K."/>
            <person name="Pati A."/>
            <person name="Tapia R."/>
            <person name="Han C."/>
            <person name="Goodwin L."/>
            <person name="Chen A."/>
            <person name="Palaniappan K."/>
            <person name="Land M."/>
            <person name="Hauser L."/>
            <person name="Chang Y."/>
            <person name="Jeffries C."/>
            <person name="Brambilla E."/>
            <person name="Kopitz M."/>
            <person name="Rohde M."/>
            <person name="Goker M."/>
            <person name="Tindall B."/>
            <person name="Detter J."/>
            <person name="Woyke T."/>
            <person name="Bristow J."/>
            <person name="Eisen J."/>
            <person name="Markowitz V."/>
            <person name="Hugenholtz P."/>
            <person name="Klenk H."/>
            <person name="Kyrpides N."/>
        </authorList>
    </citation>
    <scope>NUCLEOTIDE SEQUENCE [LARGE SCALE GENOMIC DNA]</scope>
    <source>
        <strain evidence="5">ATCC 43766 / DSM 16922 / JCM 21250 / NBRC 16016 / NCTC 11634 / CL345/78</strain>
    </source>
</reference>
<dbReference type="Gene3D" id="2.40.280.10">
    <property type="match status" value="1"/>
</dbReference>
<dbReference type="GO" id="GO:0070930">
    <property type="term" value="P:trans-translation-dependent protein tagging"/>
    <property type="evidence" value="ECO:0007669"/>
    <property type="project" value="TreeGrafter"/>
</dbReference>
<comment type="function">
    <text evidence="3">Required for rescue of stalled ribosomes mediated by trans-translation. Binds to transfer-messenger RNA (tmRNA), required for stable association of tmRNA with ribosomes. tmRNA and SmpB together mimic tRNA shape, replacing the anticodon stem-loop with SmpB. tmRNA is encoded by the ssrA gene; the 2 termini fold to resemble tRNA(Ala) and it encodes a 'tag peptide', a short internal open reading frame. During trans-translation Ala-aminoacylated tmRNA acts like a tRNA, entering the A-site of stalled ribosomes, displacing the stalled mRNA. The ribosome then switches to translate the ORF on the tmRNA; the nascent peptide is terminated with the 'tag peptide' encoded by the tmRNA and targeted for degradation. The ribosome is freed to recommence translation, which seems to be the essential function of trans-translation.</text>
</comment>
<dbReference type="Proteomes" id="UP000008641">
    <property type="component" value="Chromosome"/>
</dbReference>
<dbReference type="KEGG" id="wvi:Weevi_1242"/>
<dbReference type="STRING" id="865938.Weevi_1242"/>
<organism evidence="4 5">
    <name type="scientific">Weeksella virosa (strain ATCC 43766 / DSM 16922 / JCM 21250 / CCUG 30538 / CDC 9751 / IAM 14551 / NBRC 16016 / NCTC 11634 / CL345/78)</name>
    <dbReference type="NCBI Taxonomy" id="865938"/>
    <lineage>
        <taxon>Bacteria</taxon>
        <taxon>Pseudomonadati</taxon>
        <taxon>Bacteroidota</taxon>
        <taxon>Flavobacteriia</taxon>
        <taxon>Flavobacteriales</taxon>
        <taxon>Weeksellaceae</taxon>
        <taxon>Weeksella</taxon>
    </lineage>
</organism>
<keyword evidence="5" id="KW-1185">Reference proteome</keyword>
<dbReference type="GO" id="GO:0005829">
    <property type="term" value="C:cytosol"/>
    <property type="evidence" value="ECO:0007669"/>
    <property type="project" value="TreeGrafter"/>
</dbReference>
<comment type="subcellular location">
    <subcellularLocation>
        <location evidence="3">Cytoplasm</location>
    </subcellularLocation>
    <text evidence="3">The tmRNA-SmpB complex associates with stalled 70S ribosomes.</text>
</comment>